<dbReference type="EMBL" id="FOJM01000019">
    <property type="protein sequence ID" value="SFA58518.1"/>
    <property type="molecule type" value="Genomic_DNA"/>
</dbReference>
<dbReference type="AlphaFoldDB" id="A0A1I0U3D8"/>
<evidence type="ECO:0000313" key="2">
    <source>
        <dbReference type="Proteomes" id="UP000198836"/>
    </source>
</evidence>
<keyword evidence="2" id="KW-1185">Reference proteome</keyword>
<dbReference type="Proteomes" id="UP000198836">
    <property type="component" value="Unassembled WGS sequence"/>
</dbReference>
<organism evidence="1 2">
    <name type="scientific">Pedobacter suwonensis</name>
    <dbReference type="NCBI Taxonomy" id="332999"/>
    <lineage>
        <taxon>Bacteria</taxon>
        <taxon>Pseudomonadati</taxon>
        <taxon>Bacteroidota</taxon>
        <taxon>Sphingobacteriia</taxon>
        <taxon>Sphingobacteriales</taxon>
        <taxon>Sphingobacteriaceae</taxon>
        <taxon>Pedobacter</taxon>
    </lineage>
</organism>
<protein>
    <submittedName>
        <fullName evidence="1">Uncharacterized protein</fullName>
    </submittedName>
</protein>
<accession>A0A1I0U3D8</accession>
<proteinExistence type="predicted"/>
<reference evidence="2" key="1">
    <citation type="submission" date="2016-10" db="EMBL/GenBank/DDBJ databases">
        <authorList>
            <person name="Varghese N."/>
            <person name="Submissions S."/>
        </authorList>
    </citation>
    <scope>NUCLEOTIDE SEQUENCE [LARGE SCALE GENOMIC DNA]</scope>
    <source>
        <strain evidence="2">DSM 18130</strain>
    </source>
</reference>
<sequence>MNKYTTFFKIVCVAIVLVITNTDRAKHSIAVEEILTKECSKAITEEIRESKNNYQATSAGIGLLLASSLIDK</sequence>
<gene>
    <name evidence="1" type="ORF">SAMN04488511_11984</name>
</gene>
<dbReference type="RefSeq" id="WP_090987137.1">
    <property type="nucleotide sequence ID" value="NZ_FOJM01000019.1"/>
</dbReference>
<evidence type="ECO:0000313" key="1">
    <source>
        <dbReference type="EMBL" id="SFA58518.1"/>
    </source>
</evidence>
<dbReference type="STRING" id="332999.SAMN04488511_11984"/>
<name>A0A1I0U3D8_9SPHI</name>